<dbReference type="EMBL" id="GBRH01190917">
    <property type="protein sequence ID" value="JAE06979.1"/>
    <property type="molecule type" value="Transcribed_RNA"/>
</dbReference>
<organism evidence="1">
    <name type="scientific">Arundo donax</name>
    <name type="common">Giant reed</name>
    <name type="synonym">Donax arundinaceus</name>
    <dbReference type="NCBI Taxonomy" id="35708"/>
    <lineage>
        <taxon>Eukaryota</taxon>
        <taxon>Viridiplantae</taxon>
        <taxon>Streptophyta</taxon>
        <taxon>Embryophyta</taxon>
        <taxon>Tracheophyta</taxon>
        <taxon>Spermatophyta</taxon>
        <taxon>Magnoliopsida</taxon>
        <taxon>Liliopsida</taxon>
        <taxon>Poales</taxon>
        <taxon>Poaceae</taxon>
        <taxon>PACMAD clade</taxon>
        <taxon>Arundinoideae</taxon>
        <taxon>Arundineae</taxon>
        <taxon>Arundo</taxon>
    </lineage>
</organism>
<proteinExistence type="predicted"/>
<reference evidence="1" key="2">
    <citation type="journal article" date="2015" name="Data Brief">
        <title>Shoot transcriptome of the giant reed, Arundo donax.</title>
        <authorList>
            <person name="Barrero R.A."/>
            <person name="Guerrero F.D."/>
            <person name="Moolhuijzen P."/>
            <person name="Goolsby J.A."/>
            <person name="Tidwell J."/>
            <person name="Bellgard S.E."/>
            <person name="Bellgard M.I."/>
        </authorList>
    </citation>
    <scope>NUCLEOTIDE SEQUENCE</scope>
    <source>
        <tissue evidence="1">Shoot tissue taken approximately 20 cm above the soil surface</tissue>
    </source>
</reference>
<protein>
    <submittedName>
        <fullName evidence="1">Uncharacterized protein</fullName>
    </submittedName>
</protein>
<reference evidence="1" key="1">
    <citation type="submission" date="2014-09" db="EMBL/GenBank/DDBJ databases">
        <authorList>
            <person name="Magalhaes I.L.F."/>
            <person name="Oliveira U."/>
            <person name="Santos F.R."/>
            <person name="Vidigal T.H.D.A."/>
            <person name="Brescovit A.D."/>
            <person name="Santos A.J."/>
        </authorList>
    </citation>
    <scope>NUCLEOTIDE SEQUENCE</scope>
    <source>
        <tissue evidence="1">Shoot tissue taken approximately 20 cm above the soil surface</tissue>
    </source>
</reference>
<accession>A0A0A9F6Z4</accession>
<name>A0A0A9F6Z4_ARUDO</name>
<evidence type="ECO:0000313" key="1">
    <source>
        <dbReference type="EMBL" id="JAE06979.1"/>
    </source>
</evidence>
<sequence>MPTIMATVLPTSSCE</sequence>